<evidence type="ECO:0000313" key="2">
    <source>
        <dbReference type="Proteomes" id="UP000242474"/>
    </source>
</evidence>
<protein>
    <submittedName>
        <fullName evidence="1">Uncharacterized protein</fullName>
    </submittedName>
</protein>
<reference evidence="1 2" key="1">
    <citation type="journal article" date="2015" name="Genome Biol. Evol.">
        <title>Phylogenomic analyses indicate that early fungi evolved digesting cell walls of algal ancestors of land plants.</title>
        <authorList>
            <person name="Chang Y."/>
            <person name="Wang S."/>
            <person name="Sekimoto S."/>
            <person name="Aerts A.L."/>
            <person name="Choi C."/>
            <person name="Clum A."/>
            <person name="LaButti K.M."/>
            <person name="Lindquist E.A."/>
            <person name="Yee Ngan C."/>
            <person name="Ohm R.A."/>
            <person name="Salamov A.A."/>
            <person name="Grigoriev I.V."/>
            <person name="Spatafora J.W."/>
            <person name="Berbee M.L."/>
        </authorList>
    </citation>
    <scope>NUCLEOTIDE SEQUENCE [LARGE SCALE GENOMIC DNA]</scope>
    <source>
        <strain evidence="1 2">NRRL 1564</strain>
    </source>
</reference>
<dbReference type="AlphaFoldDB" id="A0A2G5BE75"/>
<evidence type="ECO:0000313" key="1">
    <source>
        <dbReference type="EMBL" id="PIA17301.1"/>
    </source>
</evidence>
<name>A0A2G5BE75_COERN</name>
<organism evidence="1 2">
    <name type="scientific">Coemansia reversa (strain ATCC 12441 / NRRL 1564)</name>
    <dbReference type="NCBI Taxonomy" id="763665"/>
    <lineage>
        <taxon>Eukaryota</taxon>
        <taxon>Fungi</taxon>
        <taxon>Fungi incertae sedis</taxon>
        <taxon>Zoopagomycota</taxon>
        <taxon>Kickxellomycotina</taxon>
        <taxon>Kickxellomycetes</taxon>
        <taxon>Kickxellales</taxon>
        <taxon>Kickxellaceae</taxon>
        <taxon>Coemansia</taxon>
    </lineage>
</organism>
<keyword evidence="2" id="KW-1185">Reference proteome</keyword>
<dbReference type="OrthoDB" id="10333049at2759"/>
<sequence>MDLPKFVGDVNPDDDIQEWIESIADVCALDSDITDGADMPVEMNGTFTDYSGQHLYFWGVAVPDDGVLPEGDEFTDNRAIFYINVKDNNDIDCPYRSCIE</sequence>
<dbReference type="EMBL" id="KZ303495">
    <property type="protein sequence ID" value="PIA17301.1"/>
    <property type="molecule type" value="Genomic_DNA"/>
</dbReference>
<dbReference type="Proteomes" id="UP000242474">
    <property type="component" value="Unassembled WGS sequence"/>
</dbReference>
<proteinExistence type="predicted"/>
<gene>
    <name evidence="1" type="ORF">COEREDRAFT_7652</name>
</gene>
<accession>A0A2G5BE75</accession>